<dbReference type="Proteomes" id="UP001316803">
    <property type="component" value="Unassembled WGS sequence"/>
</dbReference>
<feature type="region of interest" description="Disordered" evidence="1">
    <location>
        <begin position="1"/>
        <end position="22"/>
    </location>
</feature>
<feature type="region of interest" description="Disordered" evidence="1">
    <location>
        <begin position="35"/>
        <end position="103"/>
    </location>
</feature>
<reference evidence="2 3" key="1">
    <citation type="submission" date="2022-12" db="EMBL/GenBank/DDBJ databases">
        <title>Genomic features and morphological characterization of a novel Knufia sp. strain isolated from spacecraft assembly facility.</title>
        <authorList>
            <person name="Teixeira M."/>
            <person name="Chander A.M."/>
            <person name="Stajich J.E."/>
            <person name="Venkateswaran K."/>
        </authorList>
    </citation>
    <scope>NUCLEOTIDE SEQUENCE [LARGE SCALE GENOMIC DNA]</scope>
    <source>
        <strain evidence="2 3">FJI-L2-BK-P2</strain>
    </source>
</reference>
<accession>A0AAN8I8Z3</accession>
<protein>
    <submittedName>
        <fullName evidence="2">Uncharacterized protein</fullName>
    </submittedName>
</protein>
<dbReference type="AlphaFoldDB" id="A0AAN8I8Z3"/>
<proteinExistence type="predicted"/>
<feature type="compositionally biased region" description="Polar residues" evidence="1">
    <location>
        <begin position="8"/>
        <end position="21"/>
    </location>
</feature>
<feature type="compositionally biased region" description="Basic and acidic residues" evidence="1">
    <location>
        <begin position="63"/>
        <end position="77"/>
    </location>
</feature>
<evidence type="ECO:0000313" key="2">
    <source>
        <dbReference type="EMBL" id="KAK5955131.1"/>
    </source>
</evidence>
<gene>
    <name evidence="2" type="ORF">OHC33_003810</name>
</gene>
<keyword evidence="3" id="KW-1185">Reference proteome</keyword>
<comment type="caution">
    <text evidence="2">The sequence shown here is derived from an EMBL/GenBank/DDBJ whole genome shotgun (WGS) entry which is preliminary data.</text>
</comment>
<sequence>MDPRKASVHTNQTDETLTSIQKPAVSAVDNSINATSAALDPKDIDSTQNDIPPLSELDGIDGLEDHWRDEPDGKENPSEGAAVSEKATRSHAEAVSGEQDLAGRHVVTLNTEHGSWLSRLQQEKEDWNREVLRVDLC</sequence>
<dbReference type="EMBL" id="JAKLMC020000007">
    <property type="protein sequence ID" value="KAK5955131.1"/>
    <property type="molecule type" value="Genomic_DNA"/>
</dbReference>
<name>A0AAN8I8Z3_9EURO</name>
<organism evidence="2 3">
    <name type="scientific">Knufia fluminis</name>
    <dbReference type="NCBI Taxonomy" id="191047"/>
    <lineage>
        <taxon>Eukaryota</taxon>
        <taxon>Fungi</taxon>
        <taxon>Dikarya</taxon>
        <taxon>Ascomycota</taxon>
        <taxon>Pezizomycotina</taxon>
        <taxon>Eurotiomycetes</taxon>
        <taxon>Chaetothyriomycetidae</taxon>
        <taxon>Chaetothyriales</taxon>
        <taxon>Trichomeriaceae</taxon>
        <taxon>Knufia</taxon>
    </lineage>
</organism>
<evidence type="ECO:0000256" key="1">
    <source>
        <dbReference type="SAM" id="MobiDB-lite"/>
    </source>
</evidence>
<evidence type="ECO:0000313" key="3">
    <source>
        <dbReference type="Proteomes" id="UP001316803"/>
    </source>
</evidence>